<dbReference type="EMBL" id="MRYD01000172">
    <property type="protein sequence ID" value="OSZ57696.1"/>
    <property type="molecule type" value="Genomic_DNA"/>
</dbReference>
<name>A0ABX3YDR7_9ACTN</name>
<dbReference type="InterPro" id="IPR008792">
    <property type="entry name" value="PQQD"/>
</dbReference>
<protein>
    <recommendedName>
        <fullName evidence="3">PqqD family protein</fullName>
    </recommendedName>
</protein>
<organism evidence="1 2">
    <name type="scientific">Streptomyces pharetrae CZA14</name>
    <dbReference type="NCBI Taxonomy" id="1144883"/>
    <lineage>
        <taxon>Bacteria</taxon>
        <taxon>Bacillati</taxon>
        <taxon>Actinomycetota</taxon>
        <taxon>Actinomycetes</taxon>
        <taxon>Kitasatosporales</taxon>
        <taxon>Streptomycetaceae</taxon>
        <taxon>Streptomyces</taxon>
    </lineage>
</organism>
<comment type="caution">
    <text evidence="1">The sequence shown here is derived from an EMBL/GenBank/DDBJ whole genome shotgun (WGS) entry which is preliminary data.</text>
</comment>
<accession>A0ABX3YDR7</accession>
<gene>
    <name evidence="1" type="ORF">OQI_25880</name>
</gene>
<proteinExistence type="predicted"/>
<keyword evidence="2" id="KW-1185">Reference proteome</keyword>
<dbReference type="Gene3D" id="1.10.10.1150">
    <property type="entry name" value="Coenzyme PQQ synthesis protein D (PqqD)"/>
    <property type="match status" value="1"/>
</dbReference>
<dbReference type="RefSeq" id="WP_245877203.1">
    <property type="nucleotide sequence ID" value="NZ_MRYD01000172.1"/>
</dbReference>
<dbReference type="Proteomes" id="UP000194266">
    <property type="component" value="Unassembled WGS sequence"/>
</dbReference>
<dbReference type="NCBIfam" id="NF033530">
    <property type="entry name" value="lasso_PqqD_Strm"/>
    <property type="match status" value="1"/>
</dbReference>
<dbReference type="InterPro" id="IPR041881">
    <property type="entry name" value="PqqD_sf"/>
</dbReference>
<dbReference type="Pfam" id="PF05402">
    <property type="entry name" value="PqqD"/>
    <property type="match status" value="1"/>
</dbReference>
<sequence length="85" mass="8728">MSLSLADGVSIAETDDGAVLLDERSGRYWRLNGSGARVLQGLLTGQGARDAALSAATGAAVAPDRATRDAARFLDELRTAGLVTP</sequence>
<evidence type="ECO:0008006" key="3">
    <source>
        <dbReference type="Google" id="ProtNLM"/>
    </source>
</evidence>
<evidence type="ECO:0000313" key="2">
    <source>
        <dbReference type="Proteomes" id="UP000194266"/>
    </source>
</evidence>
<evidence type="ECO:0000313" key="1">
    <source>
        <dbReference type="EMBL" id="OSZ57696.1"/>
    </source>
</evidence>
<reference evidence="1 2" key="1">
    <citation type="submission" date="2016-12" db="EMBL/GenBank/DDBJ databases">
        <title>Genome Mining:The Detection of Biosynthetic Gene Clusters to Aid in the Expression of Curamycin A produced by Streptomyces sp. strain CZA14.</title>
        <authorList>
            <person name="Durrell K.A."/>
            <person name="Kirby B.M."/>
            <person name="Khan W."/>
            <person name="Mthethwa T."/>
            <person name="Le Roes-Hill M."/>
        </authorList>
    </citation>
    <scope>NUCLEOTIDE SEQUENCE [LARGE SCALE GENOMIC DNA]</scope>
    <source>
        <strain evidence="1 2">CZA14</strain>
    </source>
</reference>